<dbReference type="PRINTS" id="PR00038">
    <property type="entry name" value="HTHLUXR"/>
</dbReference>
<evidence type="ECO:0000256" key="1">
    <source>
        <dbReference type="ARBA" id="ARBA00022553"/>
    </source>
</evidence>
<dbReference type="PROSITE" id="PS50110">
    <property type="entry name" value="RESPONSE_REGULATORY"/>
    <property type="match status" value="1"/>
</dbReference>
<dbReference type="Proteomes" id="UP000654345">
    <property type="component" value="Unassembled WGS sequence"/>
</dbReference>
<dbReference type="InterPro" id="IPR016032">
    <property type="entry name" value="Sig_transdc_resp-reg_C-effctor"/>
</dbReference>
<evidence type="ECO:0000259" key="6">
    <source>
        <dbReference type="PROSITE" id="PS50043"/>
    </source>
</evidence>
<comment type="caution">
    <text evidence="8">The sequence shown here is derived from an EMBL/GenBank/DDBJ whole genome shotgun (WGS) entry which is preliminary data.</text>
</comment>
<dbReference type="PROSITE" id="PS50043">
    <property type="entry name" value="HTH_LUXR_2"/>
    <property type="match status" value="1"/>
</dbReference>
<dbReference type="SMART" id="SM00421">
    <property type="entry name" value="HTH_LUXR"/>
    <property type="match status" value="1"/>
</dbReference>
<evidence type="ECO:0000256" key="5">
    <source>
        <dbReference type="PROSITE-ProRule" id="PRU00169"/>
    </source>
</evidence>
<dbReference type="InterPro" id="IPR001789">
    <property type="entry name" value="Sig_transdc_resp-reg_receiver"/>
</dbReference>
<proteinExistence type="predicted"/>
<dbReference type="SMART" id="SM00448">
    <property type="entry name" value="REC"/>
    <property type="match status" value="1"/>
</dbReference>
<dbReference type="Pfam" id="PF00196">
    <property type="entry name" value="GerE"/>
    <property type="match status" value="1"/>
</dbReference>
<dbReference type="PANTHER" id="PTHR43214:SF24">
    <property type="entry name" value="TRANSCRIPTIONAL REGULATORY PROTEIN NARL-RELATED"/>
    <property type="match status" value="1"/>
</dbReference>
<dbReference type="Gene3D" id="3.40.50.2300">
    <property type="match status" value="1"/>
</dbReference>
<sequence length="220" mass="23845">MEPIRVLIADDHAPFREGLRALLRSEGDIETVGEAATGREAIARVADLQPDVILMDLHMPDGNGIEATHSILASSPHISILVLTMFEDDDSVFAALQAGARGYLLKGALKAEILRAIRGVSQGEAIFGPTIAKRLMSYFAMLKPSAPLPAPPAQAFPELTEREQEILALIAQHLTNSEITERLVLSPKTVRNHVSNIFSKLQVATRAQAIIRAREAGWGT</sequence>
<evidence type="ECO:0000256" key="4">
    <source>
        <dbReference type="ARBA" id="ARBA00023163"/>
    </source>
</evidence>
<evidence type="ECO:0000256" key="3">
    <source>
        <dbReference type="ARBA" id="ARBA00023125"/>
    </source>
</evidence>
<dbReference type="InterPro" id="IPR058245">
    <property type="entry name" value="NreC/VraR/RcsB-like_REC"/>
</dbReference>
<reference evidence="8 9" key="1">
    <citation type="journal article" date="2021" name="Int. J. Syst. Evol. Microbiol.">
        <title>Reticulibacter mediterranei gen. nov., sp. nov., within the new family Reticulibacteraceae fam. nov., and Ktedonospora formicarum gen. nov., sp. nov., Ktedonobacter robiniae sp. nov., Dictyobacter formicarum sp. nov. and Dictyobacter arantiisoli sp. nov., belonging to the class Ktedonobacteria.</title>
        <authorList>
            <person name="Yabe S."/>
            <person name="Zheng Y."/>
            <person name="Wang C.M."/>
            <person name="Sakai Y."/>
            <person name="Abe K."/>
            <person name="Yokota A."/>
            <person name="Donadio S."/>
            <person name="Cavaletti L."/>
            <person name="Monciardini P."/>
        </authorList>
    </citation>
    <scope>NUCLEOTIDE SEQUENCE [LARGE SCALE GENOMIC DNA]</scope>
    <source>
        <strain evidence="8 9">SOSP1-30</strain>
    </source>
</reference>
<dbReference type="InterPro" id="IPR000792">
    <property type="entry name" value="Tscrpt_reg_LuxR_C"/>
</dbReference>
<evidence type="ECO:0000259" key="7">
    <source>
        <dbReference type="PROSITE" id="PS50110"/>
    </source>
</evidence>
<keyword evidence="3 8" id="KW-0238">DNA-binding</keyword>
<organism evidence="8 9">
    <name type="scientific">Ktedonobacter robiniae</name>
    <dbReference type="NCBI Taxonomy" id="2778365"/>
    <lineage>
        <taxon>Bacteria</taxon>
        <taxon>Bacillati</taxon>
        <taxon>Chloroflexota</taxon>
        <taxon>Ktedonobacteria</taxon>
        <taxon>Ktedonobacterales</taxon>
        <taxon>Ktedonobacteraceae</taxon>
        <taxon>Ktedonobacter</taxon>
    </lineage>
</organism>
<dbReference type="InterPro" id="IPR011006">
    <property type="entry name" value="CheY-like_superfamily"/>
</dbReference>
<dbReference type="CDD" id="cd06170">
    <property type="entry name" value="LuxR_C_like"/>
    <property type="match status" value="1"/>
</dbReference>
<dbReference type="InterPro" id="IPR039420">
    <property type="entry name" value="WalR-like"/>
</dbReference>
<accession>A0ABQ3V4G3</accession>
<dbReference type="GO" id="GO:0003677">
    <property type="term" value="F:DNA binding"/>
    <property type="evidence" value="ECO:0007669"/>
    <property type="project" value="UniProtKB-KW"/>
</dbReference>
<dbReference type="PANTHER" id="PTHR43214">
    <property type="entry name" value="TWO-COMPONENT RESPONSE REGULATOR"/>
    <property type="match status" value="1"/>
</dbReference>
<dbReference type="RefSeq" id="WP_007909481.1">
    <property type="nucleotide sequence ID" value="NZ_BNJG01000003.1"/>
</dbReference>
<keyword evidence="4" id="KW-0804">Transcription</keyword>
<keyword evidence="2" id="KW-0805">Transcription regulation</keyword>
<dbReference type="EMBL" id="BNJG01000003">
    <property type="protein sequence ID" value="GHO59808.1"/>
    <property type="molecule type" value="Genomic_DNA"/>
</dbReference>
<evidence type="ECO:0000256" key="2">
    <source>
        <dbReference type="ARBA" id="ARBA00023015"/>
    </source>
</evidence>
<feature type="domain" description="Response regulatory" evidence="7">
    <location>
        <begin position="5"/>
        <end position="121"/>
    </location>
</feature>
<dbReference type="CDD" id="cd17535">
    <property type="entry name" value="REC_NarL-like"/>
    <property type="match status" value="1"/>
</dbReference>
<evidence type="ECO:0000313" key="9">
    <source>
        <dbReference type="Proteomes" id="UP000654345"/>
    </source>
</evidence>
<keyword evidence="9" id="KW-1185">Reference proteome</keyword>
<dbReference type="SUPFAM" id="SSF52172">
    <property type="entry name" value="CheY-like"/>
    <property type="match status" value="1"/>
</dbReference>
<protein>
    <submittedName>
        <fullName evidence="8">DNA-binding response regulator</fullName>
    </submittedName>
</protein>
<name>A0ABQ3V4G3_9CHLR</name>
<feature type="domain" description="HTH luxR-type" evidence="6">
    <location>
        <begin position="152"/>
        <end position="217"/>
    </location>
</feature>
<feature type="modified residue" description="4-aspartylphosphate" evidence="5">
    <location>
        <position position="56"/>
    </location>
</feature>
<gene>
    <name evidence="8" type="ORF">KSB_82830</name>
</gene>
<evidence type="ECO:0000313" key="8">
    <source>
        <dbReference type="EMBL" id="GHO59808.1"/>
    </source>
</evidence>
<dbReference type="SUPFAM" id="SSF46894">
    <property type="entry name" value="C-terminal effector domain of the bipartite response regulators"/>
    <property type="match status" value="1"/>
</dbReference>
<dbReference type="Pfam" id="PF00072">
    <property type="entry name" value="Response_reg"/>
    <property type="match status" value="1"/>
</dbReference>
<keyword evidence="1 5" id="KW-0597">Phosphoprotein</keyword>